<evidence type="ECO:0000256" key="1">
    <source>
        <dbReference type="SAM" id="Phobius"/>
    </source>
</evidence>
<reference evidence="2 3" key="1">
    <citation type="submission" date="2024-01" db="EMBL/GenBank/DDBJ databases">
        <title>A telomere-to-telomere, gap-free genome of sweet tea (Lithocarpus litseifolius).</title>
        <authorList>
            <person name="Zhou J."/>
        </authorList>
    </citation>
    <scope>NUCLEOTIDE SEQUENCE [LARGE SCALE GENOMIC DNA]</scope>
    <source>
        <strain evidence="2">Zhou-2022a</strain>
        <tissue evidence="2">Leaf</tissue>
    </source>
</reference>
<feature type="transmembrane region" description="Helical" evidence="1">
    <location>
        <begin position="23"/>
        <end position="40"/>
    </location>
</feature>
<gene>
    <name evidence="2" type="ORF">SO802_000913</name>
</gene>
<keyword evidence="3" id="KW-1185">Reference proteome</keyword>
<evidence type="ECO:0000313" key="2">
    <source>
        <dbReference type="EMBL" id="KAL0013844.1"/>
    </source>
</evidence>
<organism evidence="2 3">
    <name type="scientific">Lithocarpus litseifolius</name>
    <dbReference type="NCBI Taxonomy" id="425828"/>
    <lineage>
        <taxon>Eukaryota</taxon>
        <taxon>Viridiplantae</taxon>
        <taxon>Streptophyta</taxon>
        <taxon>Embryophyta</taxon>
        <taxon>Tracheophyta</taxon>
        <taxon>Spermatophyta</taxon>
        <taxon>Magnoliopsida</taxon>
        <taxon>eudicotyledons</taxon>
        <taxon>Gunneridae</taxon>
        <taxon>Pentapetalae</taxon>
        <taxon>rosids</taxon>
        <taxon>fabids</taxon>
        <taxon>Fagales</taxon>
        <taxon>Fagaceae</taxon>
        <taxon>Lithocarpus</taxon>
    </lineage>
</organism>
<feature type="transmembrane region" description="Helical" evidence="1">
    <location>
        <begin position="117"/>
        <end position="142"/>
    </location>
</feature>
<keyword evidence="1" id="KW-1133">Transmembrane helix</keyword>
<sequence>MASPSNPSSQEAAIRRQNKGPPYKFLVPLIYAPVLPLIRLSLRKNPVLRDRLFTIVLAGAFAHGFYLVYPFQISYPSCVTVQSDSAFLLLIDCVVNVLITIAALHRICCVAYENWRLLFSFSFIIILLWLPGCQITTTLLLFHDLGQARNKIYETKHSYKWSYFYS</sequence>
<dbReference type="PANTHER" id="PTHR37713">
    <property type="entry name" value="OS05G0176600 PROTEIN"/>
    <property type="match status" value="1"/>
</dbReference>
<dbReference type="GO" id="GO:0009507">
    <property type="term" value="C:chloroplast"/>
    <property type="evidence" value="ECO:0007669"/>
    <property type="project" value="TreeGrafter"/>
</dbReference>
<name>A0AAW2DUN7_9ROSI</name>
<accession>A0AAW2DUN7</accession>
<comment type="caution">
    <text evidence="2">The sequence shown here is derived from an EMBL/GenBank/DDBJ whole genome shotgun (WGS) entry which is preliminary data.</text>
</comment>
<feature type="transmembrane region" description="Helical" evidence="1">
    <location>
        <begin position="52"/>
        <end position="73"/>
    </location>
</feature>
<feature type="transmembrane region" description="Helical" evidence="1">
    <location>
        <begin position="85"/>
        <end position="105"/>
    </location>
</feature>
<dbReference type="Proteomes" id="UP001459277">
    <property type="component" value="Unassembled WGS sequence"/>
</dbReference>
<dbReference type="EMBL" id="JAZDWU010000001">
    <property type="protein sequence ID" value="KAL0013844.1"/>
    <property type="molecule type" value="Genomic_DNA"/>
</dbReference>
<evidence type="ECO:0000313" key="3">
    <source>
        <dbReference type="Proteomes" id="UP001459277"/>
    </source>
</evidence>
<dbReference type="AlphaFoldDB" id="A0AAW2DUN7"/>
<proteinExistence type="predicted"/>
<keyword evidence="1" id="KW-0472">Membrane</keyword>
<dbReference type="PANTHER" id="PTHR37713:SF1">
    <property type="entry name" value="OS05G0176600 PROTEIN"/>
    <property type="match status" value="1"/>
</dbReference>
<protein>
    <submittedName>
        <fullName evidence="2">Uncharacterized protein</fullName>
    </submittedName>
</protein>
<keyword evidence="1" id="KW-0812">Transmembrane</keyword>